<keyword evidence="2" id="KW-1185">Reference proteome</keyword>
<name>A0A8J4TJ17_CLAMG</name>
<dbReference type="AlphaFoldDB" id="A0A8J4TJ17"/>
<proteinExistence type="predicted"/>
<organism evidence="1 2">
    <name type="scientific">Clarias magur</name>
    <name type="common">Asian catfish</name>
    <name type="synonym">Macropteronotus magur</name>
    <dbReference type="NCBI Taxonomy" id="1594786"/>
    <lineage>
        <taxon>Eukaryota</taxon>
        <taxon>Metazoa</taxon>
        <taxon>Chordata</taxon>
        <taxon>Craniata</taxon>
        <taxon>Vertebrata</taxon>
        <taxon>Euteleostomi</taxon>
        <taxon>Actinopterygii</taxon>
        <taxon>Neopterygii</taxon>
        <taxon>Teleostei</taxon>
        <taxon>Ostariophysi</taxon>
        <taxon>Siluriformes</taxon>
        <taxon>Clariidae</taxon>
        <taxon>Clarias</taxon>
    </lineage>
</organism>
<dbReference type="EMBL" id="QNUK01000281">
    <property type="protein sequence ID" value="KAF5896320.1"/>
    <property type="molecule type" value="Genomic_DNA"/>
</dbReference>
<dbReference type="Proteomes" id="UP000727407">
    <property type="component" value="Unassembled WGS sequence"/>
</dbReference>
<gene>
    <name evidence="1" type="ORF">DAT39_013971</name>
</gene>
<accession>A0A8J4TJ17</accession>
<sequence>MSLPVCFAHTIVRRKLRDTRGRVTSTANETCIYTNTRFTDHMPAGDDKENARGYLMLLFSEHEGKG</sequence>
<comment type="caution">
    <text evidence="1">The sequence shown here is derived from an EMBL/GenBank/DDBJ whole genome shotgun (WGS) entry which is preliminary data.</text>
</comment>
<protein>
    <submittedName>
        <fullName evidence="1">Uncharacterized protein</fullName>
    </submittedName>
</protein>
<reference evidence="1" key="1">
    <citation type="submission" date="2020-07" db="EMBL/GenBank/DDBJ databases">
        <title>Clarias magur genome sequencing, assembly and annotation.</title>
        <authorList>
            <person name="Kushwaha B."/>
            <person name="Kumar R."/>
            <person name="Das P."/>
            <person name="Joshi C.G."/>
            <person name="Kumar D."/>
            <person name="Nagpure N.S."/>
            <person name="Pandey M."/>
            <person name="Agarwal S."/>
            <person name="Srivastava S."/>
            <person name="Singh M."/>
            <person name="Sahoo L."/>
            <person name="Jayasankar P."/>
            <person name="Meher P.K."/>
            <person name="Koringa P.G."/>
            <person name="Iquebal M.A."/>
            <person name="Das S.P."/>
            <person name="Bit A."/>
            <person name="Patnaik S."/>
            <person name="Patel N."/>
            <person name="Shah T.M."/>
            <person name="Hinsu A."/>
            <person name="Jena J.K."/>
        </authorList>
    </citation>
    <scope>NUCLEOTIDE SEQUENCE</scope>
    <source>
        <strain evidence="1">CIFAMagur01</strain>
        <tissue evidence="1">Testis</tissue>
    </source>
</reference>
<evidence type="ECO:0000313" key="1">
    <source>
        <dbReference type="EMBL" id="KAF5896320.1"/>
    </source>
</evidence>
<evidence type="ECO:0000313" key="2">
    <source>
        <dbReference type="Proteomes" id="UP000727407"/>
    </source>
</evidence>